<proteinExistence type="predicted"/>
<gene>
    <name evidence="2" type="ORF">AMTR_s00051p00169160</name>
</gene>
<evidence type="ECO:0000313" key="2">
    <source>
        <dbReference type="EMBL" id="ERN16666.1"/>
    </source>
</evidence>
<dbReference type="Proteomes" id="UP000017836">
    <property type="component" value="Unassembled WGS sequence"/>
</dbReference>
<evidence type="ECO:0000256" key="1">
    <source>
        <dbReference type="SAM" id="MobiDB-lite"/>
    </source>
</evidence>
<accession>U5CTR1</accession>
<dbReference type="HOGENOM" id="CLU_2625265_0_0_1"/>
<sequence length="78" mass="8894">MKRRCSLHERRQERLSRPIEGERASNQGELDKAVPTQTVNHGDSYETSSATTVAKKATLLVTVGQRKGGQLKEMWWLR</sequence>
<keyword evidence="3" id="KW-1185">Reference proteome</keyword>
<dbReference type="Gramene" id="ERN16666">
    <property type="protein sequence ID" value="ERN16666"/>
    <property type="gene ID" value="AMTR_s00051p00169160"/>
</dbReference>
<evidence type="ECO:0000313" key="3">
    <source>
        <dbReference type="Proteomes" id="UP000017836"/>
    </source>
</evidence>
<dbReference type="EMBL" id="KI392418">
    <property type="protein sequence ID" value="ERN16666.1"/>
    <property type="molecule type" value="Genomic_DNA"/>
</dbReference>
<organism evidence="2 3">
    <name type="scientific">Amborella trichopoda</name>
    <dbReference type="NCBI Taxonomy" id="13333"/>
    <lineage>
        <taxon>Eukaryota</taxon>
        <taxon>Viridiplantae</taxon>
        <taxon>Streptophyta</taxon>
        <taxon>Embryophyta</taxon>
        <taxon>Tracheophyta</taxon>
        <taxon>Spermatophyta</taxon>
        <taxon>Magnoliopsida</taxon>
        <taxon>Amborellales</taxon>
        <taxon>Amborellaceae</taxon>
        <taxon>Amborella</taxon>
    </lineage>
</organism>
<feature type="compositionally biased region" description="Basic and acidic residues" evidence="1">
    <location>
        <begin position="1"/>
        <end position="23"/>
    </location>
</feature>
<reference evidence="3" key="1">
    <citation type="journal article" date="2013" name="Science">
        <title>The Amborella genome and the evolution of flowering plants.</title>
        <authorList>
            <consortium name="Amborella Genome Project"/>
        </authorList>
    </citation>
    <scope>NUCLEOTIDE SEQUENCE [LARGE SCALE GENOMIC DNA]</scope>
</reference>
<protein>
    <submittedName>
        <fullName evidence="2">Uncharacterized protein</fullName>
    </submittedName>
</protein>
<feature type="region of interest" description="Disordered" evidence="1">
    <location>
        <begin position="1"/>
        <end position="47"/>
    </location>
</feature>
<dbReference type="AlphaFoldDB" id="U5CTR1"/>
<name>U5CTR1_AMBTC</name>